<dbReference type="Pfam" id="PF04536">
    <property type="entry name" value="TPM_phosphatase"/>
    <property type="match status" value="1"/>
</dbReference>
<accession>A0ABV6PEB2</accession>
<dbReference type="Gene3D" id="3.10.310.50">
    <property type="match status" value="1"/>
</dbReference>
<organism evidence="3 4">
    <name type="scientific">Novosphingobium aquiterrae</name>
    <dbReference type="NCBI Taxonomy" id="624388"/>
    <lineage>
        <taxon>Bacteria</taxon>
        <taxon>Pseudomonadati</taxon>
        <taxon>Pseudomonadota</taxon>
        <taxon>Alphaproteobacteria</taxon>
        <taxon>Sphingomonadales</taxon>
        <taxon>Sphingomonadaceae</taxon>
        <taxon>Novosphingobium</taxon>
    </lineage>
</organism>
<feature type="domain" description="TPM" evidence="2">
    <location>
        <begin position="117"/>
        <end position="205"/>
    </location>
</feature>
<comment type="caution">
    <text evidence="3">The sequence shown here is derived from an EMBL/GenBank/DDBJ whole genome shotgun (WGS) entry which is preliminary data.</text>
</comment>
<feature type="transmembrane region" description="Helical" evidence="1">
    <location>
        <begin position="88"/>
        <end position="109"/>
    </location>
</feature>
<evidence type="ECO:0000259" key="2">
    <source>
        <dbReference type="Pfam" id="PF04536"/>
    </source>
</evidence>
<feature type="transmembrane region" description="Helical" evidence="1">
    <location>
        <begin position="46"/>
        <end position="68"/>
    </location>
</feature>
<keyword evidence="1" id="KW-0812">Transmembrane</keyword>
<dbReference type="EMBL" id="JBHLTL010000001">
    <property type="protein sequence ID" value="MFC0588152.1"/>
    <property type="molecule type" value="Genomic_DNA"/>
</dbReference>
<evidence type="ECO:0000313" key="4">
    <source>
        <dbReference type="Proteomes" id="UP001589943"/>
    </source>
</evidence>
<proteinExistence type="predicted"/>
<sequence length="228" mass="24720">MAGAAHHLSDDDRAAISAAVEAAESKSSGEIVTIVSDRSDGYFDVALAWSALVAMTALTVLSLLPDFYLGLIDRVLGRWSHEWTPRAVLVLATCAAIAKFLGMLLLQLWRPLRMWLVPRFVSNPRVRARAVTLFRVGAERRTTGRTGILIYLSLAEHRAEIVADEAIASKVSPEVWGEAMAAMLVELRAGRIGAGMAAAVAKVGDVLAQHLPRAEDDKNELPDRVIEV</sequence>
<dbReference type="RefSeq" id="WP_379479659.1">
    <property type="nucleotide sequence ID" value="NZ_JBHLTL010000001.1"/>
</dbReference>
<dbReference type="PANTHER" id="PTHR30373:SF8">
    <property type="entry name" value="BLL7265 PROTEIN"/>
    <property type="match status" value="1"/>
</dbReference>
<gene>
    <name evidence="3" type="ORF">ACFFF7_01865</name>
</gene>
<reference evidence="3 4" key="1">
    <citation type="submission" date="2024-09" db="EMBL/GenBank/DDBJ databases">
        <authorList>
            <person name="Sun Q."/>
            <person name="Mori K."/>
        </authorList>
    </citation>
    <scope>NUCLEOTIDE SEQUENCE [LARGE SCALE GENOMIC DNA]</scope>
    <source>
        <strain evidence="3 4">NCAIM B.02537</strain>
    </source>
</reference>
<keyword evidence="1" id="KW-0472">Membrane</keyword>
<name>A0ABV6PEB2_9SPHN</name>
<keyword evidence="1" id="KW-1133">Transmembrane helix</keyword>
<evidence type="ECO:0000313" key="3">
    <source>
        <dbReference type="EMBL" id="MFC0588152.1"/>
    </source>
</evidence>
<dbReference type="Proteomes" id="UP001589943">
    <property type="component" value="Unassembled WGS sequence"/>
</dbReference>
<dbReference type="InterPro" id="IPR007621">
    <property type="entry name" value="TPM_dom"/>
</dbReference>
<keyword evidence="4" id="KW-1185">Reference proteome</keyword>
<evidence type="ECO:0000256" key="1">
    <source>
        <dbReference type="SAM" id="Phobius"/>
    </source>
</evidence>
<dbReference type="PANTHER" id="PTHR30373">
    <property type="entry name" value="UPF0603 PROTEIN YGCG"/>
    <property type="match status" value="1"/>
</dbReference>
<protein>
    <submittedName>
        <fullName evidence="3">TPM domain-containing protein</fullName>
    </submittedName>
</protein>